<organism evidence="1 2">
    <name type="scientific">Intestinibaculum porci</name>
    <dbReference type="NCBI Taxonomy" id="2487118"/>
    <lineage>
        <taxon>Bacteria</taxon>
        <taxon>Bacillati</taxon>
        <taxon>Bacillota</taxon>
        <taxon>Erysipelotrichia</taxon>
        <taxon>Erysipelotrichales</taxon>
        <taxon>Erysipelotrichaceae</taxon>
        <taxon>Intestinibaculum</taxon>
    </lineage>
</organism>
<keyword evidence="2" id="KW-1185">Reference proteome</keyword>
<dbReference type="RefSeq" id="WP_125120143.1">
    <property type="nucleotide sequence ID" value="NZ_AP019309.1"/>
</dbReference>
<name>A0A3G9JSK7_9FIRM</name>
<dbReference type="Proteomes" id="UP000268059">
    <property type="component" value="Chromosome"/>
</dbReference>
<reference evidence="1 2" key="1">
    <citation type="submission" date="2018-11" db="EMBL/GenBank/DDBJ databases">
        <title>Novel Erysipelotrichaceae bacterium isolated from small intestine of a swine.</title>
        <authorList>
            <person name="Kim J.S."/>
            <person name="Choe H."/>
            <person name="Lee Y.R."/>
            <person name="Kim K.M."/>
            <person name="Park D.S."/>
        </authorList>
    </citation>
    <scope>NUCLEOTIDE SEQUENCE [LARGE SCALE GENOMIC DNA]</scope>
    <source>
        <strain evidence="1 2">SG0102</strain>
    </source>
</reference>
<gene>
    <name evidence="1" type="ORF">SG0102_23520</name>
</gene>
<evidence type="ECO:0000313" key="1">
    <source>
        <dbReference type="EMBL" id="BBH27418.1"/>
    </source>
</evidence>
<dbReference type="EMBL" id="AP019309">
    <property type="protein sequence ID" value="BBH27418.1"/>
    <property type="molecule type" value="Genomic_DNA"/>
</dbReference>
<evidence type="ECO:0000313" key="2">
    <source>
        <dbReference type="Proteomes" id="UP000268059"/>
    </source>
</evidence>
<proteinExistence type="predicted"/>
<dbReference type="InParanoid" id="A0A3G9JSK7"/>
<accession>A0A3G9JSK7</accession>
<protein>
    <submittedName>
        <fullName evidence="1">Uncharacterized protein</fullName>
    </submittedName>
</protein>
<dbReference type="AlphaFoldDB" id="A0A3G9JSK7"/>
<sequence length="138" mass="15979">MFELKKDVTFDSLDEESQKLLSILGFESGDNLSQMAEDLLKKKGVSLNEYLTGEKDPINQKESEIKWSKAYECIDKVSKQLSNKMVFNSKRNNKEKKYSEMIFIFNQPKDSKNINEDHQTFVYDRNNNGDSSNVGYNA</sequence>
<dbReference type="KEGG" id="ebm:SG0102_23520"/>